<dbReference type="NCBIfam" id="TIGR02122">
    <property type="entry name" value="TRAP_TAXI"/>
    <property type="match status" value="1"/>
</dbReference>
<keyword evidence="1" id="KW-0732">Signal</keyword>
<name>A0ABS2WTK9_9BACT</name>
<proteinExistence type="predicted"/>
<evidence type="ECO:0000313" key="3">
    <source>
        <dbReference type="Proteomes" id="UP000703590"/>
    </source>
</evidence>
<dbReference type="SUPFAM" id="SSF53850">
    <property type="entry name" value="Periplasmic binding protein-like II"/>
    <property type="match status" value="1"/>
</dbReference>
<reference evidence="2" key="2">
    <citation type="submission" date="2021-02" db="EMBL/GenBank/DDBJ databases">
        <authorList>
            <person name="Merkel A.Y."/>
        </authorList>
    </citation>
    <scope>NUCLEOTIDE SEQUENCE</scope>
    <source>
        <strain evidence="2">T05b</strain>
    </source>
</reference>
<dbReference type="Gene3D" id="3.40.190.10">
    <property type="entry name" value="Periplasmic binding protein-like II"/>
    <property type="match status" value="2"/>
</dbReference>
<dbReference type="Proteomes" id="UP000703590">
    <property type="component" value="Unassembled WGS sequence"/>
</dbReference>
<dbReference type="Pfam" id="PF16868">
    <property type="entry name" value="NMT1_3"/>
    <property type="match status" value="1"/>
</dbReference>
<dbReference type="RefSeq" id="WP_205459545.1">
    <property type="nucleotide sequence ID" value="NZ_JAFHKK010000021.1"/>
</dbReference>
<keyword evidence="3" id="KW-1185">Reference proteome</keyword>
<organism evidence="2 3">
    <name type="scientific">Sulfurospirillum tamanense</name>
    <dbReference type="NCBI Taxonomy" id="2813362"/>
    <lineage>
        <taxon>Bacteria</taxon>
        <taxon>Pseudomonadati</taxon>
        <taxon>Campylobacterota</taxon>
        <taxon>Epsilonproteobacteria</taxon>
        <taxon>Campylobacterales</taxon>
        <taxon>Sulfurospirillaceae</taxon>
        <taxon>Sulfurospirillum</taxon>
    </lineage>
</organism>
<dbReference type="EMBL" id="JAFHKK010000021">
    <property type="protein sequence ID" value="MBN2964999.1"/>
    <property type="molecule type" value="Genomic_DNA"/>
</dbReference>
<feature type="chain" id="PRO_5046699274" evidence="1">
    <location>
        <begin position="22"/>
        <end position="316"/>
    </location>
</feature>
<dbReference type="PANTHER" id="PTHR42941">
    <property type="entry name" value="SLL1037 PROTEIN"/>
    <property type="match status" value="1"/>
</dbReference>
<reference evidence="2" key="1">
    <citation type="submission" date="2021-02" db="EMBL/GenBank/DDBJ databases">
        <title>Sulfurospirillum tamanensis sp. nov.</title>
        <authorList>
            <person name="Frolova A."/>
            <person name="Merkel A."/>
            <person name="Slobodkin A."/>
        </authorList>
    </citation>
    <scope>NUCLEOTIDE SEQUENCE</scope>
    <source>
        <strain evidence="2">T05b</strain>
    </source>
</reference>
<gene>
    <name evidence="2" type="ORF">JWV37_09425</name>
</gene>
<evidence type="ECO:0000313" key="2">
    <source>
        <dbReference type="EMBL" id="MBN2964999.1"/>
    </source>
</evidence>
<accession>A0ABS2WTK9</accession>
<dbReference type="PANTHER" id="PTHR42941:SF1">
    <property type="entry name" value="SLL1037 PROTEIN"/>
    <property type="match status" value="1"/>
</dbReference>
<feature type="signal peptide" evidence="1">
    <location>
        <begin position="1"/>
        <end position="21"/>
    </location>
</feature>
<comment type="caution">
    <text evidence="2">The sequence shown here is derived from an EMBL/GenBank/DDBJ whole genome shotgun (WGS) entry which is preliminary data.</text>
</comment>
<dbReference type="InterPro" id="IPR011852">
    <property type="entry name" value="TRAP_TAXI"/>
</dbReference>
<evidence type="ECO:0000256" key="1">
    <source>
        <dbReference type="SAM" id="SignalP"/>
    </source>
</evidence>
<protein>
    <submittedName>
        <fullName evidence="2">TAXI family TRAP transporter solute-binding subunit</fullName>
    </submittedName>
</protein>
<sequence length="316" mass="34172">MKVFKPLLACAVCALALGANASERITLKAAKAASSYYQMAVQVGETITQATNNAFSITIEESQGSVQNVKEARRRGGNYLFTTPPGLVNLAQAGKGMFEKDTPSDYASIRSLFPFPFITMHFVVAKKSGIQTFEALKGKSLLIGKGSFGANEAQKYIELFGLKEDVKLIDAELSGAVTALKNGQIDGFATSGSYPAPNVIEAAASMDIHILSMSDAQIALTKRDKLVIPAGTYAGVEEDFSTTTLPVVLYTTTQMSEATAYALTKAFWESKPRLEHQNIWWKAITPELLGTFYAPLHPGALKYYREIGATIPEGLY</sequence>